<accession>A0A9D7SSU9</accession>
<dbReference type="SUPFAM" id="SSF69593">
    <property type="entry name" value="Glycerol-3-phosphate (1)-acyltransferase"/>
    <property type="match status" value="1"/>
</dbReference>
<sequence length="576" mass="66940">MKKKTTTTIYPPLVPEIRDWPIHKLYEDREGLINTVDTQTVDHILEKHGERIGDLISRVSYLELIRLKETPWKVDPPNEAQFWKRVRNEVTGNEKLRAEQQLQNNTELLKRIVHRYTQEIAGNFKESTFLFARKFLTIFFKRLLNAAASKKFRRLWSTKLELYERLRIHGDVDKVRGMFKHGTVVILPTHLSNLDSIMIGYALDAVVGLPAFSYGAGLNLYESEIFAFYMTRLGAYRVDRRKKNPIYLDSLKIMSQVMLERGTNSLFFPGGTRSRSGEIERELKYGLLNSLLSAQRSIYQTGGTQKIIVVPLIIGYHCTLEAQTLINSHLKSTGEEKYVGSRRKALTIKSILSFSWKFFSQASEIHLSFGEPMDVLGYRLDKDAHSVDDRGMEVDIREFFSLHGKIEANRQRESVYTRKLAEKVVDNYQRYYVVLTSHLAAFTAFELMRKIHPSMDLYALLRLPVDLLSIPLPLFKETFDKFLVVLKEMEKKGEIRLQTELHTLPLDEVIRHGIKHLGTFHAILPLKFGNKENILPKNPSLVYYYHNRLAGYEIENMISWDQEKILEAHEKLEEQV</sequence>
<evidence type="ECO:0000256" key="2">
    <source>
        <dbReference type="ARBA" id="ARBA00004765"/>
    </source>
</evidence>
<dbReference type="GO" id="GO:0012505">
    <property type="term" value="C:endomembrane system"/>
    <property type="evidence" value="ECO:0007669"/>
    <property type="project" value="UniProtKB-SubCell"/>
</dbReference>
<evidence type="ECO:0000256" key="5">
    <source>
        <dbReference type="ARBA" id="ARBA00048427"/>
    </source>
</evidence>
<evidence type="ECO:0000256" key="1">
    <source>
        <dbReference type="ARBA" id="ARBA00004184"/>
    </source>
</evidence>
<keyword evidence="7" id="KW-0012">Acyltransferase</keyword>
<evidence type="ECO:0000256" key="3">
    <source>
        <dbReference type="ARBA" id="ARBA00013113"/>
    </source>
</evidence>
<dbReference type="GO" id="GO:0008654">
    <property type="term" value="P:phospholipid biosynthetic process"/>
    <property type="evidence" value="ECO:0007669"/>
    <property type="project" value="TreeGrafter"/>
</dbReference>
<dbReference type="PANTHER" id="PTHR12563:SF17">
    <property type="entry name" value="DIHYDROXYACETONE PHOSPHATE ACYLTRANSFERASE"/>
    <property type="match status" value="1"/>
</dbReference>
<comment type="catalytic activity">
    <reaction evidence="5">
        <text>sn-glycerol 3-phosphate + an acyl-CoA = a 1-acyl-sn-glycero-3-phosphate + CoA</text>
        <dbReference type="Rhea" id="RHEA:15325"/>
        <dbReference type="ChEBI" id="CHEBI:57287"/>
        <dbReference type="ChEBI" id="CHEBI:57597"/>
        <dbReference type="ChEBI" id="CHEBI:57970"/>
        <dbReference type="ChEBI" id="CHEBI:58342"/>
        <dbReference type="EC" id="2.3.1.15"/>
    </reaction>
</comment>
<proteinExistence type="predicted"/>
<evidence type="ECO:0000256" key="4">
    <source>
        <dbReference type="ARBA" id="ARBA00013432"/>
    </source>
</evidence>
<dbReference type="GO" id="GO:0006631">
    <property type="term" value="P:fatty acid metabolic process"/>
    <property type="evidence" value="ECO:0007669"/>
    <property type="project" value="TreeGrafter"/>
</dbReference>
<dbReference type="Proteomes" id="UP000808337">
    <property type="component" value="Unassembled WGS sequence"/>
</dbReference>
<dbReference type="GO" id="GO:0006072">
    <property type="term" value="P:glycerol-3-phosphate metabolic process"/>
    <property type="evidence" value="ECO:0007669"/>
    <property type="project" value="TreeGrafter"/>
</dbReference>
<reference evidence="7 8" key="1">
    <citation type="submission" date="2020-10" db="EMBL/GenBank/DDBJ databases">
        <title>Connecting structure to function with the recovery of over 1000 high-quality activated sludge metagenome-assembled genomes encoding full-length rRNA genes using long-read sequencing.</title>
        <authorList>
            <person name="Singleton C.M."/>
            <person name="Petriglieri F."/>
            <person name="Kristensen J.M."/>
            <person name="Kirkegaard R.H."/>
            <person name="Michaelsen T.Y."/>
            <person name="Andersen M.H."/>
            <person name="Karst S.M."/>
            <person name="Dueholm M.S."/>
            <person name="Nielsen P.H."/>
            <person name="Albertsen M."/>
        </authorList>
    </citation>
    <scope>NUCLEOTIDE SEQUENCE [LARGE SCALE GENOMIC DNA]</scope>
    <source>
        <strain evidence="7">Ribe_18-Q3-R11-54_MAXAC.273</strain>
    </source>
</reference>
<dbReference type="EMBL" id="JADKGY010000001">
    <property type="protein sequence ID" value="MBK9981368.1"/>
    <property type="molecule type" value="Genomic_DNA"/>
</dbReference>
<comment type="caution">
    <text evidence="7">The sequence shown here is derived from an EMBL/GenBank/DDBJ whole genome shotgun (WGS) entry which is preliminary data.</text>
</comment>
<organism evidence="7 8">
    <name type="scientific">Candidatus Opimibacter skivensis</name>
    <dbReference type="NCBI Taxonomy" id="2982028"/>
    <lineage>
        <taxon>Bacteria</taxon>
        <taxon>Pseudomonadati</taxon>
        <taxon>Bacteroidota</taxon>
        <taxon>Saprospiria</taxon>
        <taxon>Saprospirales</taxon>
        <taxon>Saprospiraceae</taxon>
        <taxon>Candidatus Opimibacter</taxon>
    </lineage>
</organism>
<dbReference type="SMART" id="SM00563">
    <property type="entry name" value="PlsC"/>
    <property type="match status" value="1"/>
</dbReference>
<feature type="domain" description="Phospholipid/glycerol acyltransferase" evidence="6">
    <location>
        <begin position="184"/>
        <end position="317"/>
    </location>
</feature>
<dbReference type="AlphaFoldDB" id="A0A9D7SSU9"/>
<evidence type="ECO:0000259" key="6">
    <source>
        <dbReference type="SMART" id="SM00563"/>
    </source>
</evidence>
<dbReference type="EC" id="2.3.1.15" evidence="3"/>
<name>A0A9D7SSU9_9BACT</name>
<dbReference type="GO" id="GO:0004366">
    <property type="term" value="F:glycerol-3-phosphate O-acyltransferase activity"/>
    <property type="evidence" value="ECO:0007669"/>
    <property type="project" value="UniProtKB-EC"/>
</dbReference>
<protein>
    <recommendedName>
        <fullName evidence="4">Glycerol-3-phosphate acyltransferase</fullName>
        <ecNumber evidence="3">2.3.1.15</ecNumber>
    </recommendedName>
</protein>
<evidence type="ECO:0000313" key="8">
    <source>
        <dbReference type="Proteomes" id="UP000808337"/>
    </source>
</evidence>
<dbReference type="InterPro" id="IPR002123">
    <property type="entry name" value="Plipid/glycerol_acylTrfase"/>
</dbReference>
<evidence type="ECO:0000313" key="7">
    <source>
        <dbReference type="EMBL" id="MBK9981368.1"/>
    </source>
</evidence>
<gene>
    <name evidence="7" type="ORF">IPP15_02910</name>
</gene>
<dbReference type="Pfam" id="PF01553">
    <property type="entry name" value="Acyltransferase"/>
    <property type="match status" value="1"/>
</dbReference>
<dbReference type="PANTHER" id="PTHR12563">
    <property type="entry name" value="GLYCEROL-3-PHOSPHATE ACYLTRANSFERASE"/>
    <property type="match status" value="1"/>
</dbReference>
<comment type="subcellular location">
    <subcellularLocation>
        <location evidence="1">Endomembrane system</location>
        <topology evidence="1">Peripheral membrane protein</topology>
    </subcellularLocation>
</comment>
<dbReference type="GO" id="GO:0019432">
    <property type="term" value="P:triglyceride biosynthetic process"/>
    <property type="evidence" value="ECO:0007669"/>
    <property type="project" value="TreeGrafter"/>
</dbReference>
<comment type="pathway">
    <text evidence="2">Phospholipid metabolism; CDP-diacylglycerol biosynthesis; CDP-diacylglycerol from sn-glycerol 3-phosphate: step 1/3.</text>
</comment>
<dbReference type="InterPro" id="IPR022284">
    <property type="entry name" value="GPAT/DHAPAT"/>
</dbReference>
<keyword evidence="7" id="KW-0808">Transferase</keyword>